<dbReference type="Proteomes" id="UP000502823">
    <property type="component" value="Unassembled WGS sequence"/>
</dbReference>
<dbReference type="InParanoid" id="A0A6L2QEW3"/>
<name>A0A6L2QEW3_COPFO</name>
<sequence>MKVGSTGCVTSSGQLRMAAPLQTCTREERRSVIRFLSSEGVKPTEIRRRMKTQYGDPCLSLQQAYNWDSKFKNGMPSVAGADRAGRPRTACALERVQHAERVTRETRRVTTDALALELDISHGSAHHIVHDALQQHHKVCARRVPRQLTAELTERHMEACDERTKLKRVLFFSAQSLEMKPGPTISSQKQRKRAKSGHIRIHRNPKNVVPNLQRIEGH</sequence>
<accession>A0A6L2QEW3</accession>
<dbReference type="EMBL" id="BLKM01002601">
    <property type="protein sequence ID" value="GFG40797.1"/>
    <property type="molecule type" value="Genomic_DNA"/>
</dbReference>
<evidence type="ECO:0000313" key="2">
    <source>
        <dbReference type="Proteomes" id="UP000502823"/>
    </source>
</evidence>
<comment type="caution">
    <text evidence="1">The sequence shown here is derived from an EMBL/GenBank/DDBJ whole genome shotgun (WGS) entry which is preliminary data.</text>
</comment>
<dbReference type="OrthoDB" id="8193109at2759"/>
<evidence type="ECO:0008006" key="3">
    <source>
        <dbReference type="Google" id="ProtNLM"/>
    </source>
</evidence>
<evidence type="ECO:0000313" key="1">
    <source>
        <dbReference type="EMBL" id="GFG40797.1"/>
    </source>
</evidence>
<proteinExistence type="predicted"/>
<dbReference type="InterPro" id="IPR052709">
    <property type="entry name" value="Transposase-MT_Hybrid"/>
</dbReference>
<dbReference type="AlphaFoldDB" id="A0A6L2QEW3"/>
<keyword evidence="2" id="KW-1185">Reference proteome</keyword>
<dbReference type="PANTHER" id="PTHR46060">
    <property type="entry name" value="MARINER MOS1 TRANSPOSASE-LIKE PROTEIN"/>
    <property type="match status" value="1"/>
</dbReference>
<reference evidence="2" key="1">
    <citation type="submission" date="2020-01" db="EMBL/GenBank/DDBJ databases">
        <title>Draft genome sequence of the Termite Coptotermes fromosanus.</title>
        <authorList>
            <person name="Itakura S."/>
            <person name="Yosikawa Y."/>
            <person name="Umezawa K."/>
        </authorList>
    </citation>
    <scope>NUCLEOTIDE SEQUENCE [LARGE SCALE GENOMIC DNA]</scope>
</reference>
<organism evidence="1 2">
    <name type="scientific">Coptotermes formosanus</name>
    <name type="common">Formosan subterranean termite</name>
    <dbReference type="NCBI Taxonomy" id="36987"/>
    <lineage>
        <taxon>Eukaryota</taxon>
        <taxon>Metazoa</taxon>
        <taxon>Ecdysozoa</taxon>
        <taxon>Arthropoda</taxon>
        <taxon>Hexapoda</taxon>
        <taxon>Insecta</taxon>
        <taxon>Pterygota</taxon>
        <taxon>Neoptera</taxon>
        <taxon>Polyneoptera</taxon>
        <taxon>Dictyoptera</taxon>
        <taxon>Blattodea</taxon>
        <taxon>Blattoidea</taxon>
        <taxon>Termitoidae</taxon>
        <taxon>Rhinotermitidae</taxon>
        <taxon>Coptotermes</taxon>
    </lineage>
</organism>
<gene>
    <name evidence="1" type="ORF">Cfor_01950</name>
</gene>
<protein>
    <recommendedName>
        <fullName evidence="3">Mos1 transposase HTH domain-containing protein</fullName>
    </recommendedName>
</protein>
<dbReference type="PANTHER" id="PTHR46060:SF1">
    <property type="entry name" value="MARINER MOS1 TRANSPOSASE-LIKE PROTEIN"/>
    <property type="match status" value="1"/>
</dbReference>